<dbReference type="AlphaFoldDB" id="A0A6J5H465"/>
<evidence type="ECO:0000313" key="1">
    <source>
        <dbReference type="EMBL" id="CAB3810225.1"/>
    </source>
</evidence>
<sequence length="294" mass="30503">MNCTSGVGAKSPCRLISTSFAALYAPPPVSVDALTARSCVAPIWPLVLSIAPVFVTITSPFKPATLPIAPFVLSSVSLRASTFAPLICPPSVFEIDDAFTPTFPLPVIWPPLLTIWLPPCTVVSPVPRLPIRPPALSMRVACTASVLASPASPVPDWICPCVFISAPPLASEAEESERTTPCVLFTSPAIVAAMLPCAASTPDVLSRLPACVTSWPAVMTLPPTFDKAPLPLPATSVNVPVPAPSIVPPLLFSAPAASVKSVPLVCSVPPAELSNVLLTLMPINAAPYCVIVPP</sequence>
<proteinExistence type="predicted"/>
<gene>
    <name evidence="1" type="ORF">LMG28688_07189</name>
</gene>
<organism evidence="1 2">
    <name type="scientific">Paraburkholderia caffeinitolerans</name>
    <dbReference type="NCBI Taxonomy" id="1723730"/>
    <lineage>
        <taxon>Bacteria</taxon>
        <taxon>Pseudomonadati</taxon>
        <taxon>Pseudomonadota</taxon>
        <taxon>Betaproteobacteria</taxon>
        <taxon>Burkholderiales</taxon>
        <taxon>Burkholderiaceae</taxon>
        <taxon>Paraburkholderia</taxon>
    </lineage>
</organism>
<dbReference type="Proteomes" id="UP000494119">
    <property type="component" value="Unassembled WGS sequence"/>
</dbReference>
<evidence type="ECO:0000313" key="2">
    <source>
        <dbReference type="Proteomes" id="UP000494119"/>
    </source>
</evidence>
<dbReference type="EMBL" id="CADIKL010000080">
    <property type="protein sequence ID" value="CAB3810225.1"/>
    <property type="molecule type" value="Genomic_DNA"/>
</dbReference>
<keyword evidence="2" id="KW-1185">Reference proteome</keyword>
<accession>A0A6J5H465</accession>
<protein>
    <submittedName>
        <fullName evidence="1">Uncharacterized protein</fullName>
    </submittedName>
</protein>
<name>A0A6J5H465_9BURK</name>
<reference evidence="1 2" key="1">
    <citation type="submission" date="2020-04" db="EMBL/GenBank/DDBJ databases">
        <authorList>
            <person name="De Canck E."/>
        </authorList>
    </citation>
    <scope>NUCLEOTIDE SEQUENCE [LARGE SCALE GENOMIC DNA]</scope>
    <source>
        <strain evidence="1 2">LMG 28688</strain>
    </source>
</reference>